<dbReference type="Gene3D" id="3.60.40.10">
    <property type="entry name" value="PPM-type phosphatase domain"/>
    <property type="match status" value="1"/>
</dbReference>
<protein>
    <submittedName>
        <fullName evidence="3">Serine/threonine protein phosphatase PrpC</fullName>
    </submittedName>
</protein>
<evidence type="ECO:0000313" key="3">
    <source>
        <dbReference type="EMBL" id="MBB6070858.1"/>
    </source>
</evidence>
<dbReference type="Proteomes" id="UP000582837">
    <property type="component" value="Unassembled WGS sequence"/>
</dbReference>
<organism evidence="3 4">
    <name type="scientific">Longimicrobium terrae</name>
    <dbReference type="NCBI Taxonomy" id="1639882"/>
    <lineage>
        <taxon>Bacteria</taxon>
        <taxon>Pseudomonadati</taxon>
        <taxon>Gemmatimonadota</taxon>
        <taxon>Longimicrobiia</taxon>
        <taxon>Longimicrobiales</taxon>
        <taxon>Longimicrobiaceae</taxon>
        <taxon>Longimicrobium</taxon>
    </lineage>
</organism>
<evidence type="ECO:0000259" key="2">
    <source>
        <dbReference type="PROSITE" id="PS51746"/>
    </source>
</evidence>
<keyword evidence="4" id="KW-1185">Reference proteome</keyword>
<gene>
    <name evidence="3" type="ORF">HNQ61_002480</name>
</gene>
<sequence>MTDSTQRAPRPVHLHGMGFDVSGCSAQGPRAENQDAFSVDAFAEHGLLAVADGMGGERAGRLAADTALNALMSADIRSLDAARYALRHADESVARAAQEAPTERAGMGCALALLALTLDRAGQPGWVGAHVGDVRILSRSPDATIRLETRDHTPAYARWEAGEIALDEIPDSPGANRLQRAVGRGGEAEASWIPVRPGWTYLLVSDGVTKAMRLDELGDAMGLGASQDICAAVMRKVEERGPDDNYTAVAVRVLDAGGDGPTLPAPPRVRHDAAPAPVAAPIREDDDVTRRSSPLPLIVALLALALAGFAAWKSLQPPAPDTATQAQVDSLRAEVRSLNARAATGDTVPVLGADTAAPTPAPVQPAAGATAPAPRTAQP</sequence>
<evidence type="ECO:0000313" key="4">
    <source>
        <dbReference type="Proteomes" id="UP000582837"/>
    </source>
</evidence>
<dbReference type="InterPro" id="IPR001932">
    <property type="entry name" value="PPM-type_phosphatase-like_dom"/>
</dbReference>
<dbReference type="SUPFAM" id="SSF81606">
    <property type="entry name" value="PP2C-like"/>
    <property type="match status" value="1"/>
</dbReference>
<proteinExistence type="predicted"/>
<dbReference type="CDD" id="cd00143">
    <property type="entry name" value="PP2Cc"/>
    <property type="match status" value="1"/>
</dbReference>
<dbReference type="InterPro" id="IPR036457">
    <property type="entry name" value="PPM-type-like_dom_sf"/>
</dbReference>
<dbReference type="SMART" id="SM00331">
    <property type="entry name" value="PP2C_SIG"/>
    <property type="match status" value="1"/>
</dbReference>
<dbReference type="AlphaFoldDB" id="A0A841GYR3"/>
<dbReference type="PROSITE" id="PS51746">
    <property type="entry name" value="PPM_2"/>
    <property type="match status" value="1"/>
</dbReference>
<feature type="domain" description="PPM-type phosphatase" evidence="2">
    <location>
        <begin position="20"/>
        <end position="253"/>
    </location>
</feature>
<accession>A0A841GYR3</accession>
<dbReference type="SMART" id="SM00332">
    <property type="entry name" value="PP2Cc"/>
    <property type="match status" value="1"/>
</dbReference>
<name>A0A841GYR3_9BACT</name>
<evidence type="ECO:0000256" key="1">
    <source>
        <dbReference type="SAM" id="MobiDB-lite"/>
    </source>
</evidence>
<comment type="caution">
    <text evidence="3">The sequence shown here is derived from an EMBL/GenBank/DDBJ whole genome shotgun (WGS) entry which is preliminary data.</text>
</comment>
<dbReference type="EMBL" id="JACHIA010000006">
    <property type="protein sequence ID" value="MBB6070858.1"/>
    <property type="molecule type" value="Genomic_DNA"/>
</dbReference>
<reference evidence="3 4" key="1">
    <citation type="submission" date="2020-08" db="EMBL/GenBank/DDBJ databases">
        <title>Genomic Encyclopedia of Type Strains, Phase IV (KMG-IV): sequencing the most valuable type-strain genomes for metagenomic binning, comparative biology and taxonomic classification.</title>
        <authorList>
            <person name="Goeker M."/>
        </authorList>
    </citation>
    <scope>NUCLEOTIDE SEQUENCE [LARGE SCALE GENOMIC DNA]</scope>
    <source>
        <strain evidence="3 4">DSM 29007</strain>
    </source>
</reference>
<feature type="region of interest" description="Disordered" evidence="1">
    <location>
        <begin position="349"/>
        <end position="379"/>
    </location>
</feature>
<feature type="compositionally biased region" description="Low complexity" evidence="1">
    <location>
        <begin position="353"/>
        <end position="379"/>
    </location>
</feature>
<dbReference type="Pfam" id="PF13672">
    <property type="entry name" value="PP2C_2"/>
    <property type="match status" value="1"/>
</dbReference>
<dbReference type="RefSeq" id="WP_170033219.1">
    <property type="nucleotide sequence ID" value="NZ_JABDTL010000001.1"/>
</dbReference>